<name>A0A1C5AS57_9ACTN</name>
<organism evidence="7 8">
    <name type="scientific">Micromonospora matsumotoense</name>
    <dbReference type="NCBI Taxonomy" id="121616"/>
    <lineage>
        <taxon>Bacteria</taxon>
        <taxon>Bacillati</taxon>
        <taxon>Actinomycetota</taxon>
        <taxon>Actinomycetes</taxon>
        <taxon>Micromonosporales</taxon>
        <taxon>Micromonosporaceae</taxon>
        <taxon>Micromonospora</taxon>
    </lineage>
</organism>
<dbReference type="CDD" id="cd13585">
    <property type="entry name" value="PBP2_TMBP_like"/>
    <property type="match status" value="1"/>
</dbReference>
<evidence type="ECO:0000313" key="8">
    <source>
        <dbReference type="Proteomes" id="UP000198797"/>
    </source>
</evidence>
<evidence type="ECO:0000256" key="3">
    <source>
        <dbReference type="ARBA" id="ARBA00023136"/>
    </source>
</evidence>
<dbReference type="Proteomes" id="UP000198797">
    <property type="component" value="Unassembled WGS sequence"/>
</dbReference>
<reference evidence="8" key="1">
    <citation type="submission" date="2016-06" db="EMBL/GenBank/DDBJ databases">
        <authorList>
            <person name="Varghese N."/>
            <person name="Submissions Spin"/>
        </authorList>
    </citation>
    <scope>NUCLEOTIDE SEQUENCE [LARGE SCALE GENOMIC DNA]</scope>
    <source>
        <strain evidence="8">DSM 44100</strain>
    </source>
</reference>
<sequence>MRQKMLSAGFALALVGGLAVGCGDGGGSGGDANEISIVMSNHPWQKAIEPLIGEFEKSSGVKVNVQTFAEQQARDKISLTLQSRSSSMDVFMTLPSREGLQFAKAGYYAPLDDYMSKSGSYDVADFPAAVKTGMTVQDKTIAAPVNVEGVVLFYNKDLFAQYGVTPPKTLDELPTVAAEIKRKSAGKVTPIALRGQSAALPFTFGPFLHSQGLEWTKPDGTPNFDTPAAADVINRYATLARDFGPPGVANNTFTQSSALFAAGNAAMELESSNEIGSVNDPKTSKVSGKIGVLDFPAGSAGSKSTVLNWGIAMSSYSKNKDAAWKFIEWATGKATQLKLTEGGIAPPRTSVAQDKSYTDTLNTDTLKEWAAALANVQTSGSTEVGPVGVAAPEMRKVVGEAVGKVILGQSDADTAAKEIQTGLTPLLAKNAG</sequence>
<accession>A0A1C5AS57</accession>
<dbReference type="SUPFAM" id="SSF53850">
    <property type="entry name" value="Periplasmic binding protein-like II"/>
    <property type="match status" value="1"/>
</dbReference>
<protein>
    <submittedName>
        <fullName evidence="7">Carbohydrate ABC transporter substrate-binding protein, CUT1 family</fullName>
    </submittedName>
</protein>
<dbReference type="EMBL" id="FMCU01000024">
    <property type="protein sequence ID" value="SCF47854.1"/>
    <property type="molecule type" value="Genomic_DNA"/>
</dbReference>
<keyword evidence="5" id="KW-0449">Lipoprotein</keyword>
<keyword evidence="3" id="KW-0472">Membrane</keyword>
<gene>
    <name evidence="7" type="ORF">GA0070216_12421</name>
</gene>
<dbReference type="PANTHER" id="PTHR43649">
    <property type="entry name" value="ARABINOSE-BINDING PROTEIN-RELATED"/>
    <property type="match status" value="1"/>
</dbReference>
<feature type="chain" id="PRO_5038945033" evidence="6">
    <location>
        <begin position="22"/>
        <end position="432"/>
    </location>
</feature>
<evidence type="ECO:0000313" key="7">
    <source>
        <dbReference type="EMBL" id="SCF47854.1"/>
    </source>
</evidence>
<evidence type="ECO:0000256" key="2">
    <source>
        <dbReference type="ARBA" id="ARBA00022729"/>
    </source>
</evidence>
<keyword evidence="4" id="KW-0564">Palmitate</keyword>
<dbReference type="Gene3D" id="3.40.190.10">
    <property type="entry name" value="Periplasmic binding protein-like II"/>
    <property type="match status" value="2"/>
</dbReference>
<keyword evidence="1" id="KW-1003">Cell membrane</keyword>
<keyword evidence="8" id="KW-1185">Reference proteome</keyword>
<dbReference type="RefSeq" id="WP_176739205.1">
    <property type="nucleotide sequence ID" value="NZ_FMCU01000024.1"/>
</dbReference>
<keyword evidence="2 6" id="KW-0732">Signal</keyword>
<dbReference type="InterPro" id="IPR006059">
    <property type="entry name" value="SBP"/>
</dbReference>
<proteinExistence type="predicted"/>
<evidence type="ECO:0000256" key="5">
    <source>
        <dbReference type="ARBA" id="ARBA00023288"/>
    </source>
</evidence>
<dbReference type="PANTHER" id="PTHR43649:SF33">
    <property type="entry name" value="POLYGALACTURONAN_RHAMNOGALACTURONAN-BINDING PROTEIN YTCQ"/>
    <property type="match status" value="1"/>
</dbReference>
<dbReference type="AlphaFoldDB" id="A0A1C5AS57"/>
<dbReference type="InterPro" id="IPR050490">
    <property type="entry name" value="Bact_solute-bd_prot1"/>
</dbReference>
<dbReference type="PROSITE" id="PS51257">
    <property type="entry name" value="PROKAR_LIPOPROTEIN"/>
    <property type="match status" value="1"/>
</dbReference>
<dbReference type="STRING" id="121616.GA0070216_12421"/>
<evidence type="ECO:0000256" key="1">
    <source>
        <dbReference type="ARBA" id="ARBA00022475"/>
    </source>
</evidence>
<feature type="signal peptide" evidence="6">
    <location>
        <begin position="1"/>
        <end position="21"/>
    </location>
</feature>
<dbReference type="Pfam" id="PF01547">
    <property type="entry name" value="SBP_bac_1"/>
    <property type="match status" value="1"/>
</dbReference>
<evidence type="ECO:0000256" key="6">
    <source>
        <dbReference type="SAM" id="SignalP"/>
    </source>
</evidence>
<evidence type="ECO:0000256" key="4">
    <source>
        <dbReference type="ARBA" id="ARBA00023139"/>
    </source>
</evidence>